<comment type="caution">
    <text evidence="2">The sequence shown here is derived from an EMBL/GenBank/DDBJ whole genome shotgun (WGS) entry which is preliminary data.</text>
</comment>
<feature type="signal peptide" evidence="1">
    <location>
        <begin position="1"/>
        <end position="24"/>
    </location>
</feature>
<dbReference type="NCBIfam" id="TIGR04529">
    <property type="entry name" value="MTB_hemophore"/>
    <property type="match status" value="1"/>
</dbReference>
<keyword evidence="3" id="KW-1185">Reference proteome</keyword>
<proteinExistence type="predicted"/>
<keyword evidence="1" id="KW-0732">Signal</keyword>
<reference evidence="2" key="1">
    <citation type="submission" date="2022-12" db="EMBL/GenBank/DDBJ databases">
        <authorList>
            <person name="Deng Y."/>
            <person name="Zhang Y.-Q."/>
        </authorList>
    </citation>
    <scope>NUCLEOTIDE SEQUENCE</scope>
    <source>
        <strain evidence="2">CPCC 205372</strain>
    </source>
</reference>
<protein>
    <submittedName>
        <fullName evidence="2">Hemophore-related protein</fullName>
    </submittedName>
</protein>
<evidence type="ECO:0000313" key="2">
    <source>
        <dbReference type="EMBL" id="MCZ8380114.1"/>
    </source>
</evidence>
<dbReference type="InterPro" id="IPR016572">
    <property type="entry name" value="UCP010611"/>
</dbReference>
<evidence type="ECO:0000256" key="1">
    <source>
        <dbReference type="SAM" id="SignalP"/>
    </source>
</evidence>
<organism evidence="2 3">
    <name type="scientific">Mycobacterium hippophais</name>
    <dbReference type="NCBI Taxonomy" id="3016340"/>
    <lineage>
        <taxon>Bacteria</taxon>
        <taxon>Bacillati</taxon>
        <taxon>Actinomycetota</taxon>
        <taxon>Actinomycetes</taxon>
        <taxon>Mycobacteriales</taxon>
        <taxon>Mycobacteriaceae</taxon>
        <taxon>Mycobacterium</taxon>
    </lineage>
</organism>
<dbReference type="Proteomes" id="UP001142153">
    <property type="component" value="Unassembled WGS sequence"/>
</dbReference>
<dbReference type="RefSeq" id="WP_269894777.1">
    <property type="nucleotide sequence ID" value="NZ_JAPZPY010000006.1"/>
</dbReference>
<name>A0ABT4PU64_9MYCO</name>
<dbReference type="PIRSF" id="PIRSF010611">
    <property type="entry name" value="UCP010611"/>
    <property type="match status" value="1"/>
</dbReference>
<accession>A0ABT4PU64</accession>
<sequence length="112" mass="11744">MMKISSSKVAVVVGGLALSLTVGAGVASAQPDLGPAINSTCTYDQWVAALRAENPGPASAFDSQPMSQSYLRQFFAAGPAQRQQLARMFMSVPGADQNVPVMAQAFNSCNKY</sequence>
<feature type="chain" id="PRO_5045721734" evidence="1">
    <location>
        <begin position="25"/>
        <end position="112"/>
    </location>
</feature>
<gene>
    <name evidence="2" type="ORF">O6P37_14675</name>
</gene>
<evidence type="ECO:0000313" key="3">
    <source>
        <dbReference type="Proteomes" id="UP001142153"/>
    </source>
</evidence>
<dbReference type="EMBL" id="JAPZPY010000006">
    <property type="protein sequence ID" value="MCZ8380114.1"/>
    <property type="molecule type" value="Genomic_DNA"/>
</dbReference>
<dbReference type="InterPro" id="IPR032407">
    <property type="entry name" value="MHB"/>
</dbReference>